<organism evidence="2 3">
    <name type="scientific">Camelliibacillus cellulosilyticus</name>
    <dbReference type="NCBI Taxonomy" id="2174486"/>
    <lineage>
        <taxon>Bacteria</taxon>
        <taxon>Bacillati</taxon>
        <taxon>Bacillota</taxon>
        <taxon>Bacilli</taxon>
        <taxon>Bacillales</taxon>
        <taxon>Sporolactobacillaceae</taxon>
        <taxon>Camelliibacillus</taxon>
    </lineage>
</organism>
<dbReference type="Proteomes" id="UP001596022">
    <property type="component" value="Unassembled WGS sequence"/>
</dbReference>
<dbReference type="EMBL" id="JBHSFW010000001">
    <property type="protein sequence ID" value="MFC4618226.1"/>
    <property type="molecule type" value="Genomic_DNA"/>
</dbReference>
<accession>A0ABV9GMU7</accession>
<name>A0ABV9GMU7_9BACL</name>
<feature type="transmembrane region" description="Helical" evidence="1">
    <location>
        <begin position="61"/>
        <end position="81"/>
    </location>
</feature>
<feature type="transmembrane region" description="Helical" evidence="1">
    <location>
        <begin position="93"/>
        <end position="116"/>
    </location>
</feature>
<feature type="transmembrane region" description="Helical" evidence="1">
    <location>
        <begin position="211"/>
        <end position="235"/>
    </location>
</feature>
<keyword evidence="1" id="KW-0812">Transmembrane</keyword>
<dbReference type="RefSeq" id="WP_376845226.1">
    <property type="nucleotide sequence ID" value="NZ_JBHSFW010000001.1"/>
</dbReference>
<comment type="caution">
    <text evidence="2">The sequence shown here is derived from an EMBL/GenBank/DDBJ whole genome shotgun (WGS) entry which is preliminary data.</text>
</comment>
<gene>
    <name evidence="2" type="ORF">ACFO4N_05725</name>
</gene>
<evidence type="ECO:0000256" key="1">
    <source>
        <dbReference type="SAM" id="Phobius"/>
    </source>
</evidence>
<feature type="transmembrane region" description="Helical" evidence="1">
    <location>
        <begin position="31"/>
        <end position="49"/>
    </location>
</feature>
<feature type="transmembrane region" description="Helical" evidence="1">
    <location>
        <begin position="128"/>
        <end position="154"/>
    </location>
</feature>
<keyword evidence="3" id="KW-1185">Reference proteome</keyword>
<evidence type="ECO:0008006" key="4">
    <source>
        <dbReference type="Google" id="ProtNLM"/>
    </source>
</evidence>
<evidence type="ECO:0000313" key="2">
    <source>
        <dbReference type="EMBL" id="MFC4618226.1"/>
    </source>
</evidence>
<feature type="transmembrane region" description="Helical" evidence="1">
    <location>
        <begin position="175"/>
        <end position="196"/>
    </location>
</feature>
<reference evidence="3" key="1">
    <citation type="journal article" date="2019" name="Int. J. Syst. Evol. Microbiol.">
        <title>The Global Catalogue of Microorganisms (GCM) 10K type strain sequencing project: providing services to taxonomists for standard genome sequencing and annotation.</title>
        <authorList>
            <consortium name="The Broad Institute Genomics Platform"/>
            <consortium name="The Broad Institute Genome Sequencing Center for Infectious Disease"/>
            <person name="Wu L."/>
            <person name="Ma J."/>
        </authorList>
    </citation>
    <scope>NUCLEOTIDE SEQUENCE [LARGE SCALE GENOMIC DNA]</scope>
    <source>
        <strain evidence="3">CGMCC 1.16306</strain>
    </source>
</reference>
<keyword evidence="1" id="KW-0472">Membrane</keyword>
<sequence>MLNKLSEGDFAVLRGPFESGRQSPQSLGGNLILVAFLQWLVFLLIYILVSSESVFPYKETIYNIHLVITILLTILSIIYAIPKIYIKSQRMQYFIVILVSQNLGGILFFIGSLFTLGSKIKEASINMLILLTYVLLAIGLLIFVLTSIRFFMLLKKGEYRKGSKKDFWRLKLEKKSLTPLAIGIGIFLVSIVNFFIRTDVINHIDDIRDIVFVFIGVLLFYTMLFVLPEQLVILYCKWRFESFNFDENDQLKPMRSGDRLNKNKVTKDIGNNGS</sequence>
<keyword evidence="1" id="KW-1133">Transmembrane helix</keyword>
<proteinExistence type="predicted"/>
<evidence type="ECO:0000313" key="3">
    <source>
        <dbReference type="Proteomes" id="UP001596022"/>
    </source>
</evidence>
<protein>
    <recommendedName>
        <fullName evidence="4">ABC transporter ATPase</fullName>
    </recommendedName>
</protein>